<dbReference type="EMBL" id="LBJM01000075">
    <property type="protein sequence ID" value="RXH34701.1"/>
    <property type="molecule type" value="Genomic_DNA"/>
</dbReference>
<sequence>MLLKLLVGRDRVRSVHQRRAAAHIDRHAERLLDLLTRRAEPDERFGVKANAAVAMRSDAKRQRDQLLRLLVERAVVRGA</sequence>
<evidence type="ECO:0000313" key="2">
    <source>
        <dbReference type="Proteomes" id="UP000290565"/>
    </source>
</evidence>
<name>A0A4V1L2W4_9BRAD</name>
<organism evidence="1 2">
    <name type="scientific">Bradyrhizobium zhanjiangense</name>
    <dbReference type="NCBI Taxonomy" id="1325107"/>
    <lineage>
        <taxon>Bacteria</taxon>
        <taxon>Pseudomonadati</taxon>
        <taxon>Pseudomonadota</taxon>
        <taxon>Alphaproteobacteria</taxon>
        <taxon>Hyphomicrobiales</taxon>
        <taxon>Nitrobacteraceae</taxon>
        <taxon>Bradyrhizobium</taxon>
    </lineage>
</organism>
<reference evidence="1 2" key="1">
    <citation type="submission" date="2015-04" db="EMBL/GenBank/DDBJ databases">
        <title>Comparative genomics of rhizobia nodulating Arachis hypogaea in China.</title>
        <authorList>
            <person name="Li Y."/>
        </authorList>
    </citation>
    <scope>NUCLEOTIDE SEQUENCE [LARGE SCALE GENOMIC DNA]</scope>
    <source>
        <strain evidence="1 2">CCBAU 51787</strain>
    </source>
</reference>
<accession>A0A4V1L2W4</accession>
<proteinExistence type="predicted"/>
<protein>
    <submittedName>
        <fullName evidence="1">Uncharacterized protein</fullName>
    </submittedName>
</protein>
<dbReference type="AlphaFoldDB" id="A0A4V1L2W4"/>
<evidence type="ECO:0000313" key="1">
    <source>
        <dbReference type="EMBL" id="RXH34701.1"/>
    </source>
</evidence>
<dbReference type="Proteomes" id="UP000290565">
    <property type="component" value="Unassembled WGS sequence"/>
</dbReference>
<gene>
    <name evidence="1" type="ORF">XH94_26980</name>
</gene>
<comment type="caution">
    <text evidence="1">The sequence shown here is derived from an EMBL/GenBank/DDBJ whole genome shotgun (WGS) entry which is preliminary data.</text>
</comment>